<gene>
    <name evidence="2" type="ORF">GQF63_05745</name>
</gene>
<dbReference type="EMBL" id="WSQA01000003">
    <property type="protein sequence ID" value="MVZ61518.1"/>
    <property type="molecule type" value="Genomic_DNA"/>
</dbReference>
<proteinExistence type="predicted"/>
<dbReference type="OrthoDB" id="118834at2"/>
<organism evidence="2 3">
    <name type="scientific">Sphingobacterium humi</name>
    <dbReference type="NCBI Taxonomy" id="1796905"/>
    <lineage>
        <taxon>Bacteria</taxon>
        <taxon>Pseudomonadati</taxon>
        <taxon>Bacteroidota</taxon>
        <taxon>Sphingobacteriia</taxon>
        <taxon>Sphingobacteriales</taxon>
        <taxon>Sphingobacteriaceae</taxon>
        <taxon>Sphingobacterium</taxon>
    </lineage>
</organism>
<evidence type="ECO:0000313" key="2">
    <source>
        <dbReference type="EMBL" id="MVZ61518.1"/>
    </source>
</evidence>
<dbReference type="Proteomes" id="UP000435036">
    <property type="component" value="Unassembled WGS sequence"/>
</dbReference>
<dbReference type="RefSeq" id="WP_160368183.1">
    <property type="nucleotide sequence ID" value="NZ_WSQA01000003.1"/>
</dbReference>
<evidence type="ECO:0000313" key="3">
    <source>
        <dbReference type="Proteomes" id="UP000435036"/>
    </source>
</evidence>
<dbReference type="Pfam" id="PF13924">
    <property type="entry name" value="Lipocalin_5"/>
    <property type="match status" value="1"/>
</dbReference>
<protein>
    <recommendedName>
        <fullName evidence="1">Lipocalin-like domain-containing protein</fullName>
    </recommendedName>
</protein>
<reference evidence="2 3" key="1">
    <citation type="submission" date="2019-12" db="EMBL/GenBank/DDBJ databases">
        <authorList>
            <person name="Dong K."/>
        </authorList>
    </citation>
    <scope>NUCLEOTIDE SEQUENCE [LARGE SCALE GENOMIC DNA]</scope>
    <source>
        <strain evidence="2 3">JCM 31225</strain>
    </source>
</reference>
<accession>A0A6N8L035</accession>
<dbReference type="InterPro" id="IPR024311">
    <property type="entry name" value="Lipocalin-like"/>
</dbReference>
<sequence>MTTIKNELIGTWTLLSYIEIPTNGADSTFPMGQNPTGLLMYGADGHMSVQISNSNRPKFSSNDRYLAEEEEMLACIKGFIAFSASYHIDNKNAIVKYHINTSSFPNWEGAIQERKVDFEGDILYLKSVEPILSGGGYVHSYMTWRRVEKEELLSRRARFLELQSSKRNLSSMEDLD</sequence>
<name>A0A6N8L035_9SPHI</name>
<keyword evidence="3" id="KW-1185">Reference proteome</keyword>
<evidence type="ECO:0000259" key="1">
    <source>
        <dbReference type="Pfam" id="PF13924"/>
    </source>
</evidence>
<comment type="caution">
    <text evidence="2">The sequence shown here is derived from an EMBL/GenBank/DDBJ whole genome shotgun (WGS) entry which is preliminary data.</text>
</comment>
<dbReference type="AlphaFoldDB" id="A0A6N8L035"/>
<feature type="domain" description="Lipocalin-like" evidence="1">
    <location>
        <begin position="9"/>
        <end position="147"/>
    </location>
</feature>